<keyword evidence="3" id="KW-0540">Nuclease</keyword>
<comment type="caution">
    <text evidence="11">The sequence shown here is derived from an EMBL/GenBank/DDBJ whole genome shotgun (WGS) entry which is preliminary data.</text>
</comment>
<dbReference type="GO" id="GO:0071038">
    <property type="term" value="P:TRAMP-dependent tRNA surveillance pathway"/>
    <property type="evidence" value="ECO:0007669"/>
    <property type="project" value="TreeGrafter"/>
</dbReference>
<dbReference type="Pfam" id="PF00570">
    <property type="entry name" value="HRDC"/>
    <property type="match status" value="1"/>
</dbReference>
<dbReference type="EMBL" id="BTGC01000008">
    <property type="protein sequence ID" value="GMM52561.1"/>
    <property type="molecule type" value="Genomic_DNA"/>
</dbReference>
<dbReference type="InterPro" id="IPR012588">
    <property type="entry name" value="Exosome-assoc_fac_Rrp6_N"/>
</dbReference>
<keyword evidence="12" id="KW-1185">Reference proteome</keyword>
<feature type="compositionally biased region" description="Basic and acidic residues" evidence="9">
    <location>
        <begin position="628"/>
        <end position="644"/>
    </location>
</feature>
<name>A0AAV5RM04_STABA</name>
<dbReference type="InterPro" id="IPR012337">
    <property type="entry name" value="RNaseH-like_sf"/>
</dbReference>
<dbReference type="PANTHER" id="PTHR12124:SF47">
    <property type="entry name" value="EXOSOME COMPONENT 10"/>
    <property type="match status" value="1"/>
</dbReference>
<keyword evidence="5" id="KW-0271">Exosome</keyword>
<dbReference type="InterPro" id="IPR002562">
    <property type="entry name" value="3'-5'_exonuclease_dom"/>
</dbReference>
<sequence length="695" mass="79422">MDITGENEELFKSLIGLIRSANSLNALDIGFIRSINHSLEERSQNVSKSLLGLINTLVSKIDPIGSSVNGPLEDVNSVLLRWRSIEQVFELAIDKANKPPQNDRHLAAVNIHDVLKNSGAIPKPQLNFSKKVDNSVGPFKPLLTEKPFATKQTLEESLKINSPDEDHQGQFYNQPYEKEIRSATFPKQESIDFIGPKPDWDEVKCTLVSTPKQLKEMIAFLEQSTVIAVDVEHHDYRSYLGLVCLIQITAGNRDFIVDPLSLWSEMQGLNRVFANPNIVKILHGARMDILWLQRDLGLYIVNLFDTFVASRLLGLPKHGLAYLLQKYADFHAQKQYQLADWRVRPLPQELIDYARADTHYLIYVYQQMRHELLKRDLWKQAITNSRDIAVRRFEKPGWNESEPVWLQTAIKYKLTGNVQRCCLINLYDWRDRMAREHDESPRFIMTPQVMANLSIQRPTDKAGVLQSGSHLSSVIKENAQEIVDLLQHAQLPEVLAATDTIGIKQRPNTHALSTNPSADTTNSMLQNADDLKAAESTLFSYSSKPVYELPQVDLGVIKWSDLQNAQRFQAVESDDEMVVDEDEEQKQEQVESDNEPKKEESGESSSESEPRNLKGRTLNIVQNSDNVEISREVEKNKARPKSTDEAFNFEEASQDIGQKLQESQDSRSYSRFRNFQQKGNKFDNNKFKKARSFRK</sequence>
<feature type="region of interest" description="Disordered" evidence="9">
    <location>
        <begin position="570"/>
        <end position="695"/>
    </location>
</feature>
<dbReference type="SUPFAM" id="SSF53098">
    <property type="entry name" value="Ribonuclease H-like"/>
    <property type="match status" value="1"/>
</dbReference>
<dbReference type="InterPro" id="IPR044876">
    <property type="entry name" value="HRDC_dom_sf"/>
</dbReference>
<dbReference type="FunFam" id="3.30.420.10:FF:000059">
    <property type="entry name" value="Exosome complex exonuclease Rrp6"/>
    <property type="match status" value="1"/>
</dbReference>
<dbReference type="GO" id="GO:0071044">
    <property type="term" value="P:histone mRNA catabolic process"/>
    <property type="evidence" value="ECO:0007669"/>
    <property type="project" value="TreeGrafter"/>
</dbReference>
<dbReference type="InterPro" id="IPR002121">
    <property type="entry name" value="HRDC_dom"/>
</dbReference>
<dbReference type="GO" id="GO:0071035">
    <property type="term" value="P:nuclear polyadenylation-dependent rRNA catabolic process"/>
    <property type="evidence" value="ECO:0007669"/>
    <property type="project" value="TreeGrafter"/>
</dbReference>
<organism evidence="11 12">
    <name type="scientific">Starmerella bacillaris</name>
    <name type="common">Yeast</name>
    <name type="synonym">Candida zemplinina</name>
    <dbReference type="NCBI Taxonomy" id="1247836"/>
    <lineage>
        <taxon>Eukaryota</taxon>
        <taxon>Fungi</taxon>
        <taxon>Dikarya</taxon>
        <taxon>Ascomycota</taxon>
        <taxon>Saccharomycotina</taxon>
        <taxon>Dipodascomycetes</taxon>
        <taxon>Dipodascales</taxon>
        <taxon>Trichomonascaceae</taxon>
        <taxon>Starmerella</taxon>
    </lineage>
</organism>
<keyword evidence="2" id="KW-0698">rRNA processing</keyword>
<dbReference type="InterPro" id="IPR036397">
    <property type="entry name" value="RNaseH_sf"/>
</dbReference>
<keyword evidence="6" id="KW-0269">Exonuclease</keyword>
<feature type="compositionally biased region" description="Polar residues" evidence="9">
    <location>
        <begin position="660"/>
        <end position="673"/>
    </location>
</feature>
<dbReference type="GO" id="GO:0000467">
    <property type="term" value="P:exonucleolytic trimming to generate mature 3'-end of 5.8S rRNA from tricistronic rRNA transcript (SSU-rRNA, 5.8S rRNA, LSU-rRNA)"/>
    <property type="evidence" value="ECO:0007669"/>
    <property type="project" value="InterPro"/>
</dbReference>
<dbReference type="GO" id="GO:0071037">
    <property type="term" value="P:nuclear polyadenylation-dependent snRNA catabolic process"/>
    <property type="evidence" value="ECO:0007669"/>
    <property type="project" value="TreeGrafter"/>
</dbReference>
<dbReference type="GO" id="GO:0071051">
    <property type="term" value="P:poly(A)-dependent snoRNA 3'-end processing"/>
    <property type="evidence" value="ECO:0007669"/>
    <property type="project" value="TreeGrafter"/>
</dbReference>
<dbReference type="InterPro" id="IPR010997">
    <property type="entry name" value="HRDC-like_sf"/>
</dbReference>
<dbReference type="GO" id="GO:0005730">
    <property type="term" value="C:nucleolus"/>
    <property type="evidence" value="ECO:0007669"/>
    <property type="project" value="TreeGrafter"/>
</dbReference>
<dbReference type="GO" id="GO:0071036">
    <property type="term" value="P:nuclear polyadenylation-dependent snoRNA catabolic process"/>
    <property type="evidence" value="ECO:0007669"/>
    <property type="project" value="TreeGrafter"/>
</dbReference>
<evidence type="ECO:0000256" key="3">
    <source>
        <dbReference type="ARBA" id="ARBA00022722"/>
    </source>
</evidence>
<dbReference type="SUPFAM" id="SSF47819">
    <property type="entry name" value="HRDC-like"/>
    <property type="match status" value="1"/>
</dbReference>
<evidence type="ECO:0000256" key="8">
    <source>
        <dbReference type="ARBA" id="ARBA00043957"/>
    </source>
</evidence>
<dbReference type="PROSITE" id="PS50967">
    <property type="entry name" value="HRDC"/>
    <property type="match status" value="1"/>
</dbReference>
<evidence type="ECO:0000256" key="6">
    <source>
        <dbReference type="ARBA" id="ARBA00022839"/>
    </source>
</evidence>
<proteinExistence type="inferred from homology"/>
<dbReference type="InterPro" id="IPR045092">
    <property type="entry name" value="Rrp6-like"/>
</dbReference>
<evidence type="ECO:0000256" key="5">
    <source>
        <dbReference type="ARBA" id="ARBA00022835"/>
    </source>
</evidence>
<evidence type="ECO:0000256" key="2">
    <source>
        <dbReference type="ARBA" id="ARBA00022552"/>
    </source>
</evidence>
<evidence type="ECO:0000256" key="4">
    <source>
        <dbReference type="ARBA" id="ARBA00022801"/>
    </source>
</evidence>
<dbReference type="GO" id="GO:0000166">
    <property type="term" value="F:nucleotide binding"/>
    <property type="evidence" value="ECO:0007669"/>
    <property type="project" value="InterPro"/>
</dbReference>
<gene>
    <name evidence="11" type="ORF">DASB73_035240</name>
</gene>
<evidence type="ECO:0000313" key="11">
    <source>
        <dbReference type="EMBL" id="GMM52561.1"/>
    </source>
</evidence>
<feature type="compositionally biased region" description="Basic and acidic residues" evidence="9">
    <location>
        <begin position="586"/>
        <end position="601"/>
    </location>
</feature>
<accession>A0AAV5RM04</accession>
<dbReference type="Gene3D" id="1.10.150.80">
    <property type="entry name" value="HRDC domain"/>
    <property type="match status" value="1"/>
</dbReference>
<dbReference type="AlphaFoldDB" id="A0AAV5RM04"/>
<keyword evidence="7" id="KW-0539">Nucleus</keyword>
<dbReference type="GO" id="GO:0000176">
    <property type="term" value="C:nuclear exosome (RNase complex)"/>
    <property type="evidence" value="ECO:0007669"/>
    <property type="project" value="InterPro"/>
</dbReference>
<feature type="domain" description="HRDC" evidence="10">
    <location>
        <begin position="416"/>
        <end position="496"/>
    </location>
</feature>
<dbReference type="Proteomes" id="UP001362899">
    <property type="component" value="Unassembled WGS sequence"/>
</dbReference>
<dbReference type="GO" id="GO:0071039">
    <property type="term" value="P:nuclear polyadenylation-dependent CUT catabolic process"/>
    <property type="evidence" value="ECO:0007669"/>
    <property type="project" value="TreeGrafter"/>
</dbReference>
<dbReference type="SMART" id="SM00341">
    <property type="entry name" value="HRDC"/>
    <property type="match status" value="1"/>
</dbReference>
<comment type="similarity">
    <text evidence="8">Belongs to the exosome component 10/RRP6 family.</text>
</comment>
<comment type="subcellular location">
    <subcellularLocation>
        <location evidence="1">Nucleus</location>
    </subcellularLocation>
</comment>
<dbReference type="SMART" id="SM00474">
    <property type="entry name" value="35EXOc"/>
    <property type="match status" value="1"/>
</dbReference>
<dbReference type="Pfam" id="PF01612">
    <property type="entry name" value="DNA_pol_A_exo1"/>
    <property type="match status" value="1"/>
</dbReference>
<dbReference type="InterPro" id="IPR049559">
    <property type="entry name" value="Rrp6p-like_exo"/>
</dbReference>
<keyword evidence="4" id="KW-0378">Hydrolase</keyword>
<reference evidence="11 12" key="1">
    <citation type="journal article" date="2023" name="Elife">
        <title>Identification of key yeast species and microbe-microbe interactions impacting larval growth of Drosophila in the wild.</title>
        <authorList>
            <person name="Mure A."/>
            <person name="Sugiura Y."/>
            <person name="Maeda R."/>
            <person name="Honda K."/>
            <person name="Sakurai N."/>
            <person name="Takahashi Y."/>
            <person name="Watada M."/>
            <person name="Katoh T."/>
            <person name="Gotoh A."/>
            <person name="Gotoh Y."/>
            <person name="Taniguchi I."/>
            <person name="Nakamura K."/>
            <person name="Hayashi T."/>
            <person name="Katayama T."/>
            <person name="Uemura T."/>
            <person name="Hattori Y."/>
        </authorList>
    </citation>
    <scope>NUCLEOTIDE SEQUENCE [LARGE SCALE GENOMIC DNA]</scope>
    <source>
        <strain evidence="11 12">SB-73</strain>
    </source>
</reference>
<protein>
    <submittedName>
        <fullName evidence="11">Exosome nuclease subunit</fullName>
    </submittedName>
</protein>
<dbReference type="Gene3D" id="3.30.420.10">
    <property type="entry name" value="Ribonuclease H-like superfamily/Ribonuclease H"/>
    <property type="match status" value="1"/>
</dbReference>
<evidence type="ECO:0000256" key="1">
    <source>
        <dbReference type="ARBA" id="ARBA00004123"/>
    </source>
</evidence>
<dbReference type="PANTHER" id="PTHR12124">
    <property type="entry name" value="POLYMYOSITIS/SCLERODERMA AUTOANTIGEN-RELATED"/>
    <property type="match status" value="1"/>
</dbReference>
<evidence type="ECO:0000256" key="9">
    <source>
        <dbReference type="SAM" id="MobiDB-lite"/>
    </source>
</evidence>
<feature type="compositionally biased region" description="Acidic residues" evidence="9">
    <location>
        <begin position="572"/>
        <end position="585"/>
    </location>
</feature>
<dbReference type="GO" id="GO:0000175">
    <property type="term" value="F:3'-5'-RNA exonuclease activity"/>
    <property type="evidence" value="ECO:0007669"/>
    <property type="project" value="InterPro"/>
</dbReference>
<dbReference type="GO" id="GO:0003727">
    <property type="term" value="F:single-stranded RNA binding"/>
    <property type="evidence" value="ECO:0007669"/>
    <property type="project" value="TreeGrafter"/>
</dbReference>
<dbReference type="GO" id="GO:0071040">
    <property type="term" value="P:nuclear polyadenylation-dependent antisense transcript catabolic process"/>
    <property type="evidence" value="ECO:0007669"/>
    <property type="project" value="TreeGrafter"/>
</dbReference>
<evidence type="ECO:0000256" key="7">
    <source>
        <dbReference type="ARBA" id="ARBA00023242"/>
    </source>
</evidence>
<dbReference type="CDD" id="cd06147">
    <property type="entry name" value="Rrp6p_like_exo"/>
    <property type="match status" value="1"/>
</dbReference>
<dbReference type="Pfam" id="PF08066">
    <property type="entry name" value="PMC2NT"/>
    <property type="match status" value="1"/>
</dbReference>
<evidence type="ECO:0000259" key="10">
    <source>
        <dbReference type="PROSITE" id="PS50967"/>
    </source>
</evidence>
<evidence type="ECO:0000313" key="12">
    <source>
        <dbReference type="Proteomes" id="UP001362899"/>
    </source>
</evidence>